<dbReference type="AlphaFoldDB" id="A0A175VZS1"/>
<evidence type="ECO:0000256" key="1">
    <source>
        <dbReference type="SAM" id="MobiDB-lite"/>
    </source>
</evidence>
<name>A0A175VZS1_9PEZI</name>
<keyword evidence="3" id="KW-1185">Reference proteome</keyword>
<dbReference type="EMBL" id="LCTW02000196">
    <property type="protein sequence ID" value="KXX76731.1"/>
    <property type="molecule type" value="Genomic_DNA"/>
</dbReference>
<accession>A0A175VZS1</accession>
<sequence length="68" mass="7225">MPRDRDGSPTAEFVGRGGPARVALAFQSPKDGILDTPAAATHNPHGMTHGTSWDTDDEERPVWGGRLG</sequence>
<gene>
    <name evidence="2" type="ORF">MMYC01_209295</name>
</gene>
<reference evidence="2 3" key="1">
    <citation type="journal article" date="2016" name="Genome Announc.">
        <title>Genome Sequence of Madurella mycetomatis mm55, Isolated from a Human Mycetoma Case in Sudan.</title>
        <authorList>
            <person name="Smit S."/>
            <person name="Derks M.F."/>
            <person name="Bervoets S."/>
            <person name="Fahal A."/>
            <person name="van Leeuwen W."/>
            <person name="van Belkum A."/>
            <person name="van de Sande W.W."/>
        </authorList>
    </citation>
    <scope>NUCLEOTIDE SEQUENCE [LARGE SCALE GENOMIC DNA]</scope>
    <source>
        <strain evidence="3">mm55</strain>
    </source>
</reference>
<feature type="region of interest" description="Disordered" evidence="1">
    <location>
        <begin position="32"/>
        <end position="68"/>
    </location>
</feature>
<comment type="caution">
    <text evidence="2">The sequence shown here is derived from an EMBL/GenBank/DDBJ whole genome shotgun (WGS) entry which is preliminary data.</text>
</comment>
<organism evidence="2 3">
    <name type="scientific">Madurella mycetomatis</name>
    <dbReference type="NCBI Taxonomy" id="100816"/>
    <lineage>
        <taxon>Eukaryota</taxon>
        <taxon>Fungi</taxon>
        <taxon>Dikarya</taxon>
        <taxon>Ascomycota</taxon>
        <taxon>Pezizomycotina</taxon>
        <taxon>Sordariomycetes</taxon>
        <taxon>Sordariomycetidae</taxon>
        <taxon>Sordariales</taxon>
        <taxon>Sordariales incertae sedis</taxon>
        <taxon>Madurella</taxon>
    </lineage>
</organism>
<protein>
    <submittedName>
        <fullName evidence="2">Uncharacterized protein</fullName>
    </submittedName>
</protein>
<dbReference type="Proteomes" id="UP000078237">
    <property type="component" value="Unassembled WGS sequence"/>
</dbReference>
<proteinExistence type="predicted"/>
<evidence type="ECO:0000313" key="3">
    <source>
        <dbReference type="Proteomes" id="UP000078237"/>
    </source>
</evidence>
<dbReference type="VEuPathDB" id="FungiDB:MMYC01_209295"/>
<evidence type="ECO:0000313" key="2">
    <source>
        <dbReference type="EMBL" id="KXX76731.1"/>
    </source>
</evidence>